<dbReference type="InterPro" id="IPR021110">
    <property type="entry name" value="DNA_rep_checkpnt_protein"/>
</dbReference>
<comment type="similarity">
    <text evidence="2 8">Belongs to the SLD2 family.</text>
</comment>
<reference evidence="10 11" key="1">
    <citation type="submission" date="2024-02" db="EMBL/GenBank/DDBJ databases">
        <title>De novo assembly and annotation of 12 fungi associated with fruit tree decline syndrome in Ontario, Canada.</title>
        <authorList>
            <person name="Sulman M."/>
            <person name="Ellouze W."/>
            <person name="Ilyukhin E."/>
        </authorList>
    </citation>
    <scope>NUCLEOTIDE SEQUENCE [LARGE SCALE GENOMIC DNA]</scope>
    <source>
        <strain evidence="10 11">M169</strain>
    </source>
</reference>
<evidence type="ECO:0000256" key="1">
    <source>
        <dbReference type="ARBA" id="ARBA00004123"/>
    </source>
</evidence>
<feature type="region of interest" description="Disordered" evidence="9">
    <location>
        <begin position="319"/>
        <end position="564"/>
    </location>
</feature>
<dbReference type="PANTHER" id="PTHR28124">
    <property type="entry name" value="DNA REPLICATION REGULATOR SLD2"/>
    <property type="match status" value="1"/>
</dbReference>
<keyword evidence="4 8" id="KW-0235">DNA replication</keyword>
<gene>
    <name evidence="10" type="ORF">SLS63_003412</name>
</gene>
<feature type="compositionally biased region" description="Low complexity" evidence="9">
    <location>
        <begin position="494"/>
        <end position="512"/>
    </location>
</feature>
<comment type="caution">
    <text evidence="10">The sequence shown here is derived from an EMBL/GenBank/DDBJ whole genome shotgun (WGS) entry which is preliminary data.</text>
</comment>
<evidence type="ECO:0000313" key="11">
    <source>
        <dbReference type="Proteomes" id="UP001430848"/>
    </source>
</evidence>
<dbReference type="PANTHER" id="PTHR28124:SF1">
    <property type="entry name" value="DNA REPLICATION REGULATOR SLD2"/>
    <property type="match status" value="1"/>
</dbReference>
<feature type="compositionally biased region" description="Low complexity" evidence="9">
    <location>
        <begin position="326"/>
        <end position="340"/>
    </location>
</feature>
<feature type="region of interest" description="Disordered" evidence="9">
    <location>
        <begin position="58"/>
        <end position="124"/>
    </location>
</feature>
<feature type="compositionally biased region" description="Low complexity" evidence="9">
    <location>
        <begin position="215"/>
        <end position="226"/>
    </location>
</feature>
<dbReference type="InterPro" id="IPR040203">
    <property type="entry name" value="Sld2"/>
</dbReference>
<name>A0ABR1PGU3_DIAER</name>
<dbReference type="Gene3D" id="1.10.10.1460">
    <property type="match status" value="1"/>
</dbReference>
<feature type="compositionally biased region" description="Basic residues" evidence="9">
    <location>
        <begin position="402"/>
        <end position="417"/>
    </location>
</feature>
<protein>
    <recommendedName>
        <fullName evidence="3 8">DNA replication regulator SLD2</fullName>
    </recommendedName>
</protein>
<evidence type="ECO:0000256" key="2">
    <source>
        <dbReference type="ARBA" id="ARBA00007276"/>
    </source>
</evidence>
<keyword evidence="6 8" id="KW-0131">Cell cycle</keyword>
<dbReference type="EMBL" id="JAKNSF020000010">
    <property type="protein sequence ID" value="KAK7736434.1"/>
    <property type="molecule type" value="Genomic_DNA"/>
</dbReference>
<comment type="function">
    <text evidence="7 8">Has a role in the initiation of DNA replication. Required at S-phase checkpoint.</text>
</comment>
<evidence type="ECO:0000313" key="10">
    <source>
        <dbReference type="EMBL" id="KAK7736434.1"/>
    </source>
</evidence>
<evidence type="ECO:0000256" key="3">
    <source>
        <dbReference type="ARBA" id="ARBA00018363"/>
    </source>
</evidence>
<keyword evidence="5 8" id="KW-0539">Nucleus</keyword>
<feature type="compositionally biased region" description="Polar residues" evidence="9">
    <location>
        <begin position="227"/>
        <end position="258"/>
    </location>
</feature>
<keyword evidence="11" id="KW-1185">Reference proteome</keyword>
<feature type="compositionally biased region" description="Low complexity" evidence="9">
    <location>
        <begin position="111"/>
        <end position="124"/>
    </location>
</feature>
<evidence type="ECO:0000256" key="4">
    <source>
        <dbReference type="ARBA" id="ARBA00022705"/>
    </source>
</evidence>
<proteinExistence type="inferred from homology"/>
<accession>A0ABR1PGU3</accession>
<dbReference type="Proteomes" id="UP001430848">
    <property type="component" value="Unassembled WGS sequence"/>
</dbReference>
<dbReference type="Pfam" id="PF11719">
    <property type="entry name" value="Drc1-Sld2"/>
    <property type="match status" value="1"/>
</dbReference>
<evidence type="ECO:0000256" key="7">
    <source>
        <dbReference type="ARBA" id="ARBA00025253"/>
    </source>
</evidence>
<sequence>MDEAHRQRYETQSKELRVKLKDWELEFAKSHGGAKPTRDDIKANPKIASFSKRYHRLRDVLSGKIPHTQVDDDKQDRKRKPQPIPSHTPSTKRFRPAETPSARQNTHVGLATPHGGPAASATAAVTPSLSRKLFSPAVPTSIGPTPQRDGRVLGLFDLLPFKDAEIDSPSRPKRTAKAPRAADAVQETPRRGRTIDTGVGLPIDLDRTPSSRRPQQQLQKAQQTQQTPRKSVLSTPLKDTSNRVAKTPSSSRSVSKLQFQTPAFLRRIPMAKINENNEFASPEPIRLPRKPLVRGLSSIVADLRKTQEEQLDDELDALREMENEGAPSVPAKKPSAAPPSEGQQPTAPQRPAAGDYSHTETILAEDSQKQNLGLLGGFDDEGMYDSEDGEAEGLDRDGKPLRVFKKKGQKRTTRKANMRPVMTRRPPSAVTPRAPDQEEDGETIPETQLGTSVPARSGADDDADLLSGSEFAGSDYDDDDEDELARDEPRAAKKGSTTTSSKKKAAPAAKQKPGGGDGDKPEGKVRKTARKVNELAHANFKRLKLRNSGAKGGQGFNSRFRRRR</sequence>
<feature type="compositionally biased region" description="Acidic residues" evidence="9">
    <location>
        <begin position="378"/>
        <end position="392"/>
    </location>
</feature>
<feature type="region of interest" description="Disordered" evidence="9">
    <location>
        <begin position="29"/>
        <end position="48"/>
    </location>
</feature>
<comment type="subcellular location">
    <subcellularLocation>
        <location evidence="1 8">Nucleus</location>
    </subcellularLocation>
</comment>
<feature type="region of interest" description="Disordered" evidence="9">
    <location>
        <begin position="164"/>
        <end position="258"/>
    </location>
</feature>
<evidence type="ECO:0000256" key="8">
    <source>
        <dbReference type="RuleBase" id="RU367067"/>
    </source>
</evidence>
<feature type="compositionally biased region" description="Acidic residues" evidence="9">
    <location>
        <begin position="475"/>
        <end position="485"/>
    </location>
</feature>
<evidence type="ECO:0000256" key="5">
    <source>
        <dbReference type="ARBA" id="ARBA00023242"/>
    </source>
</evidence>
<evidence type="ECO:0000256" key="9">
    <source>
        <dbReference type="SAM" id="MobiDB-lite"/>
    </source>
</evidence>
<evidence type="ECO:0000256" key="6">
    <source>
        <dbReference type="ARBA" id="ARBA00023306"/>
    </source>
</evidence>
<organism evidence="10 11">
    <name type="scientific">Diaporthe eres</name>
    <name type="common">Phomopsis oblonga</name>
    <dbReference type="NCBI Taxonomy" id="83184"/>
    <lineage>
        <taxon>Eukaryota</taxon>
        <taxon>Fungi</taxon>
        <taxon>Dikarya</taxon>
        <taxon>Ascomycota</taxon>
        <taxon>Pezizomycotina</taxon>
        <taxon>Sordariomycetes</taxon>
        <taxon>Sordariomycetidae</taxon>
        <taxon>Diaporthales</taxon>
        <taxon>Diaporthaceae</taxon>
        <taxon>Diaporthe</taxon>
        <taxon>Diaporthe eres species complex</taxon>
    </lineage>
</organism>